<evidence type="ECO:0000313" key="2">
    <source>
        <dbReference type="Proteomes" id="UP000278962"/>
    </source>
</evidence>
<dbReference type="CDD" id="cd00090">
    <property type="entry name" value="HTH_ARSR"/>
    <property type="match status" value="1"/>
</dbReference>
<dbReference type="InterPro" id="IPR036388">
    <property type="entry name" value="WH-like_DNA-bd_sf"/>
</dbReference>
<sequence length="177" mass="18987">MGAVDVVSAPLAPLRRAVLEGLRDGPASATELAARLGESRQRVNYHVRALERDGLVELFEERARRGCTERVVRATCHAVLVEPSVVGVLPEEQDRFAADTLLAGGARLVRDVAAARTAAAERGQRLLTFAIEAEVGFTRPADLERFADALADRVAELAAELGPGERTYRVLIGGHPA</sequence>
<evidence type="ECO:0000313" key="1">
    <source>
        <dbReference type="EMBL" id="RKQ91794.1"/>
    </source>
</evidence>
<dbReference type="OrthoDB" id="9788770at2"/>
<organism evidence="1 2">
    <name type="scientific">Solirubrobacter pauli</name>
    <dbReference type="NCBI Taxonomy" id="166793"/>
    <lineage>
        <taxon>Bacteria</taxon>
        <taxon>Bacillati</taxon>
        <taxon>Actinomycetota</taxon>
        <taxon>Thermoleophilia</taxon>
        <taxon>Solirubrobacterales</taxon>
        <taxon>Solirubrobacteraceae</taxon>
        <taxon>Solirubrobacter</taxon>
    </lineage>
</organism>
<reference evidence="1 2" key="1">
    <citation type="submission" date="2018-10" db="EMBL/GenBank/DDBJ databases">
        <title>Genomic Encyclopedia of Archaeal and Bacterial Type Strains, Phase II (KMG-II): from individual species to whole genera.</title>
        <authorList>
            <person name="Goeker M."/>
        </authorList>
    </citation>
    <scope>NUCLEOTIDE SEQUENCE [LARGE SCALE GENOMIC DNA]</scope>
    <source>
        <strain evidence="1 2">DSM 14954</strain>
    </source>
</reference>
<dbReference type="SUPFAM" id="SSF46785">
    <property type="entry name" value="Winged helix' DNA-binding domain"/>
    <property type="match status" value="1"/>
</dbReference>
<accession>A0A660LFV0</accession>
<dbReference type="AlphaFoldDB" id="A0A660LFV0"/>
<dbReference type="Pfam" id="PF12840">
    <property type="entry name" value="HTH_20"/>
    <property type="match status" value="1"/>
</dbReference>
<name>A0A660LFV0_9ACTN</name>
<dbReference type="RefSeq" id="WP_121249556.1">
    <property type="nucleotide sequence ID" value="NZ_RBIL01000001.1"/>
</dbReference>
<proteinExistence type="predicted"/>
<dbReference type="InterPro" id="IPR036390">
    <property type="entry name" value="WH_DNA-bd_sf"/>
</dbReference>
<dbReference type="InterPro" id="IPR011991">
    <property type="entry name" value="ArsR-like_HTH"/>
</dbReference>
<dbReference type="Proteomes" id="UP000278962">
    <property type="component" value="Unassembled WGS sequence"/>
</dbReference>
<protein>
    <submittedName>
        <fullName evidence="1">Helix-turn-helix protein</fullName>
    </submittedName>
</protein>
<dbReference type="Gene3D" id="1.10.10.10">
    <property type="entry name" value="Winged helix-like DNA-binding domain superfamily/Winged helix DNA-binding domain"/>
    <property type="match status" value="1"/>
</dbReference>
<dbReference type="EMBL" id="RBIL01000001">
    <property type="protein sequence ID" value="RKQ91794.1"/>
    <property type="molecule type" value="Genomic_DNA"/>
</dbReference>
<comment type="caution">
    <text evidence="1">The sequence shown here is derived from an EMBL/GenBank/DDBJ whole genome shotgun (WGS) entry which is preliminary data.</text>
</comment>
<gene>
    <name evidence="1" type="ORF">C8N24_1624</name>
</gene>
<keyword evidence="2" id="KW-1185">Reference proteome</keyword>